<dbReference type="SUPFAM" id="SSF48613">
    <property type="entry name" value="Heme oxygenase-like"/>
    <property type="match status" value="1"/>
</dbReference>
<evidence type="ECO:0000256" key="7">
    <source>
        <dbReference type="ARBA" id="ARBA00022977"/>
    </source>
</evidence>
<dbReference type="Proteomes" id="UP001516620">
    <property type="component" value="Unassembled WGS sequence"/>
</dbReference>
<dbReference type="EC" id="3.5.99.2" evidence="5 9"/>
<dbReference type="PANTHER" id="PTHR43198">
    <property type="entry name" value="BIFUNCTIONAL TH2 PROTEIN"/>
    <property type="match status" value="1"/>
</dbReference>
<dbReference type="EMBL" id="JADCNN020000005">
    <property type="protein sequence ID" value="MBM6995490.1"/>
    <property type="molecule type" value="Genomic_DNA"/>
</dbReference>
<dbReference type="InterPro" id="IPR027574">
    <property type="entry name" value="Thiaminase_II"/>
</dbReference>
<comment type="caution">
    <text evidence="11">The sequence shown here is derived from an EMBL/GenBank/DDBJ whole genome shotgun (WGS) entry which is preliminary data.</text>
</comment>
<dbReference type="NCBIfam" id="TIGR04306">
    <property type="entry name" value="salvage_TenA"/>
    <property type="match status" value="1"/>
</dbReference>
<dbReference type="PANTHER" id="PTHR43198:SF2">
    <property type="entry name" value="SI:CH1073-67J19.1-RELATED"/>
    <property type="match status" value="1"/>
</dbReference>
<evidence type="ECO:0000256" key="1">
    <source>
        <dbReference type="ARBA" id="ARBA00001881"/>
    </source>
</evidence>
<dbReference type="Gene3D" id="1.20.910.10">
    <property type="entry name" value="Heme oxygenase-like"/>
    <property type="match status" value="1"/>
</dbReference>
<keyword evidence="12" id="KW-1185">Reference proteome</keyword>
<proteinExistence type="inferred from homology"/>
<dbReference type="RefSeq" id="WP_193415993.1">
    <property type="nucleotide sequence ID" value="NZ_JADCNN020000005.1"/>
</dbReference>
<dbReference type="CDD" id="cd19360">
    <property type="entry name" value="TenA_C_SaTenA-like"/>
    <property type="match status" value="1"/>
</dbReference>
<keyword evidence="7 9" id="KW-0784">Thiamine biosynthesis</keyword>
<dbReference type="InterPro" id="IPR050967">
    <property type="entry name" value="Thiamine_Salvage_TenA"/>
</dbReference>
<comment type="catalytic activity">
    <reaction evidence="1 9">
        <text>4-amino-5-aminomethyl-2-methylpyrimidine + H2O = 4-amino-5-hydroxymethyl-2-methylpyrimidine + NH4(+)</text>
        <dbReference type="Rhea" id="RHEA:31799"/>
        <dbReference type="ChEBI" id="CHEBI:15377"/>
        <dbReference type="ChEBI" id="CHEBI:16892"/>
        <dbReference type="ChEBI" id="CHEBI:28938"/>
        <dbReference type="ChEBI" id="CHEBI:63416"/>
        <dbReference type="EC" id="3.5.99.2"/>
    </reaction>
</comment>
<organism evidence="11 12">
    <name type="scientific">Paenibacillus rhizolycopersici</name>
    <dbReference type="NCBI Taxonomy" id="2780073"/>
    <lineage>
        <taxon>Bacteria</taxon>
        <taxon>Bacillati</taxon>
        <taxon>Bacillota</taxon>
        <taxon>Bacilli</taxon>
        <taxon>Bacillales</taxon>
        <taxon>Paenibacillaceae</taxon>
        <taxon>Paenibacillus</taxon>
    </lineage>
</organism>
<dbReference type="InterPro" id="IPR016084">
    <property type="entry name" value="Haem_Oase-like_multi-hlx"/>
</dbReference>
<comment type="similarity">
    <text evidence="3 9">Belongs to the TenA family.</text>
</comment>
<evidence type="ECO:0000259" key="10">
    <source>
        <dbReference type="Pfam" id="PF03070"/>
    </source>
</evidence>
<comment type="function">
    <text evidence="9">Catalyzes an amino-pyrimidine hydrolysis reaction at the C5' of the pyrimidine moiety of thiamine compounds, a reaction that is part of a thiamine salvage pathway.</text>
</comment>
<keyword evidence="9" id="KW-0378">Hydrolase</keyword>
<evidence type="ECO:0000313" key="11">
    <source>
        <dbReference type="EMBL" id="MBM6995490.1"/>
    </source>
</evidence>
<comment type="pathway">
    <text evidence="2 9">Cofactor biosynthesis; thiamine diphosphate biosynthesis.</text>
</comment>
<evidence type="ECO:0000256" key="5">
    <source>
        <dbReference type="ARBA" id="ARBA00012684"/>
    </source>
</evidence>
<evidence type="ECO:0000313" key="12">
    <source>
        <dbReference type="Proteomes" id="UP001516620"/>
    </source>
</evidence>
<protein>
    <recommendedName>
        <fullName evidence="6 9">Aminopyrimidine aminohydrolase</fullName>
        <ecNumber evidence="5 9">3.5.99.2</ecNumber>
    </recommendedName>
</protein>
<feature type="domain" description="Thiaminase-2/PQQC" evidence="10">
    <location>
        <begin position="9"/>
        <end position="215"/>
    </location>
</feature>
<evidence type="ECO:0000256" key="9">
    <source>
        <dbReference type="RuleBase" id="RU363093"/>
    </source>
</evidence>
<evidence type="ECO:0000256" key="4">
    <source>
        <dbReference type="ARBA" id="ARBA00011881"/>
    </source>
</evidence>
<evidence type="ECO:0000256" key="2">
    <source>
        <dbReference type="ARBA" id="ARBA00004948"/>
    </source>
</evidence>
<evidence type="ECO:0000256" key="3">
    <source>
        <dbReference type="ARBA" id="ARBA00010264"/>
    </source>
</evidence>
<comment type="catalytic activity">
    <reaction evidence="8 9">
        <text>thiamine + H2O = 5-(2-hydroxyethyl)-4-methylthiazole + 4-amino-5-hydroxymethyl-2-methylpyrimidine + H(+)</text>
        <dbReference type="Rhea" id="RHEA:17509"/>
        <dbReference type="ChEBI" id="CHEBI:15377"/>
        <dbReference type="ChEBI" id="CHEBI:15378"/>
        <dbReference type="ChEBI" id="CHEBI:16892"/>
        <dbReference type="ChEBI" id="CHEBI:17957"/>
        <dbReference type="ChEBI" id="CHEBI:18385"/>
        <dbReference type="EC" id="3.5.99.2"/>
    </reaction>
</comment>
<name>A0ABS2H6N0_9BACL</name>
<comment type="subunit">
    <text evidence="4">Homotetramer.</text>
</comment>
<reference evidence="11 12" key="1">
    <citation type="submission" date="2021-01" db="EMBL/GenBank/DDBJ databases">
        <title>Paenibacillus sp.nov. isolated from the rhizosphere soil of tomato plant.</title>
        <authorList>
            <person name="Thin K.K."/>
            <person name="Zhang X."/>
            <person name="He S."/>
        </authorList>
    </citation>
    <scope>NUCLEOTIDE SEQUENCE [LARGE SCALE GENOMIC DNA]</scope>
    <source>
        <strain evidence="11 12">DXFW5</strain>
    </source>
</reference>
<sequence>MGFTQELRRQADGIYQAIFDHPFVRGIARGQLEKEQLIHYVKQDYEYLNAYMRIYGIAISKSRTREEIAMFNEQIAYILNREVQPHQIFCQAAGVNFEELQGYPLAPSAHHYIRHMLTVAHEGSLGEIYAVLLPCPWTYLEIGQKLLAEVQPTSDHPFYEWIDFYGRLSGDVTEKFIHALDRWADTAREEERQRMADHFLQSCQLEYLFWDMAYRQEDWPVAMPMISHSSK</sequence>
<dbReference type="InterPro" id="IPR004305">
    <property type="entry name" value="Thiaminase-2/PQQC"/>
</dbReference>
<dbReference type="Pfam" id="PF03070">
    <property type="entry name" value="TENA_THI-4"/>
    <property type="match status" value="1"/>
</dbReference>
<gene>
    <name evidence="11" type="primary">tenA</name>
    <name evidence="11" type="ORF">IM700_007425</name>
</gene>
<evidence type="ECO:0000256" key="8">
    <source>
        <dbReference type="ARBA" id="ARBA00048337"/>
    </source>
</evidence>
<accession>A0ABS2H6N0</accession>
<evidence type="ECO:0000256" key="6">
    <source>
        <dbReference type="ARBA" id="ARBA00013647"/>
    </source>
</evidence>